<keyword evidence="4" id="KW-1133">Transmembrane helix</keyword>
<keyword evidence="4" id="KW-0812">Transmembrane</keyword>
<proteinExistence type="predicted"/>
<dbReference type="GO" id="GO:0055028">
    <property type="term" value="C:cortical microtubule"/>
    <property type="evidence" value="ECO:0007669"/>
    <property type="project" value="TreeGrafter"/>
</dbReference>
<dbReference type="PANTHER" id="PTHR31342:SF4">
    <property type="entry name" value="ACTIN BINDING PROTEIN FAMILY"/>
    <property type="match status" value="1"/>
</dbReference>
<keyword evidence="4" id="KW-0472">Membrane</keyword>
<keyword evidence="6" id="KW-1185">Reference proteome</keyword>
<evidence type="ECO:0000256" key="3">
    <source>
        <dbReference type="SAM" id="MobiDB-lite"/>
    </source>
</evidence>
<dbReference type="GO" id="GO:0072699">
    <property type="term" value="P:protein localization to cortical microtubule cytoskeleton"/>
    <property type="evidence" value="ECO:0007669"/>
    <property type="project" value="TreeGrafter"/>
</dbReference>
<dbReference type="PANTHER" id="PTHR31342">
    <property type="entry name" value="PROTEIN CHUP1, CHLOROPLASTIC"/>
    <property type="match status" value="1"/>
</dbReference>
<feature type="region of interest" description="Disordered" evidence="3">
    <location>
        <begin position="42"/>
        <end position="72"/>
    </location>
</feature>
<feature type="region of interest" description="Disordered" evidence="3">
    <location>
        <begin position="472"/>
        <end position="497"/>
    </location>
</feature>
<reference evidence="5" key="1">
    <citation type="journal article" date="2023" name="GigaByte">
        <title>Genome assembly of the bearded iris, Iris pallida Lam.</title>
        <authorList>
            <person name="Bruccoleri R.E."/>
            <person name="Oakeley E.J."/>
            <person name="Faust A.M.E."/>
            <person name="Altorfer M."/>
            <person name="Dessus-Babus S."/>
            <person name="Burckhardt D."/>
            <person name="Oertli M."/>
            <person name="Naumann U."/>
            <person name="Petersen F."/>
            <person name="Wong J."/>
        </authorList>
    </citation>
    <scope>NUCLEOTIDE SEQUENCE</scope>
    <source>
        <strain evidence="5">GSM-AAB239-AS_SAM_17_03QT</strain>
    </source>
</reference>
<reference evidence="5" key="2">
    <citation type="submission" date="2023-04" db="EMBL/GenBank/DDBJ databases">
        <authorList>
            <person name="Bruccoleri R.E."/>
            <person name="Oakeley E.J."/>
            <person name="Faust A.-M."/>
            <person name="Dessus-Babus S."/>
            <person name="Altorfer M."/>
            <person name="Burckhardt D."/>
            <person name="Oertli M."/>
            <person name="Naumann U."/>
            <person name="Petersen F."/>
            <person name="Wong J."/>
        </authorList>
    </citation>
    <scope>NUCLEOTIDE SEQUENCE</scope>
    <source>
        <strain evidence="5">GSM-AAB239-AS_SAM_17_03QT</strain>
        <tissue evidence="5">Leaf</tissue>
    </source>
</reference>
<keyword evidence="1 2" id="KW-0175">Coiled coil</keyword>
<protein>
    <submittedName>
        <fullName evidence="5">Protein CHUP1, chloroplastic-like isoform X2</fullName>
    </submittedName>
</protein>
<feature type="coiled-coil region" evidence="2">
    <location>
        <begin position="273"/>
        <end position="317"/>
    </location>
</feature>
<feature type="transmembrane region" description="Helical" evidence="4">
    <location>
        <begin position="16"/>
        <end position="38"/>
    </location>
</feature>
<sequence length="526" mass="59569">MKGELQVRGKRDPKPLLLKVGIALALSLAAYFASNLHFRPPGGRCKKNEAKSTANRAGRPRSSEEEVAKTTDDTATKVIDEVRVLCSEEELAKVVKGASGEEAKERMELEQEIACLTNLVEAFKERERSFEVQLLEYYGLEEQVANLRELENRVKINATESKLLYLKIDSLQADNRRLQAQASDYPRVMAELESAREEIKALKRGLKLDGKEAREKLGSVHRRIANLQDRVAGDGEVDAGVEKMLKRVKVLQDELMDMRMVNSRLTEDNFKLVQQLKSMKVEASSNLKDQEVEVRHLREENENLKKEIEQLQTARCTDVEELVYLRWVNACLRYELRNYQPPPGKTVAKDLGRSLSPKSEEKAKQLILEYAHNSGIDDKDMILFDFETESCFSRASSEEYTDTSIDISSSTKNSSSSKSKLLSKLRRLILGKDCNKSRDMGSTRRASFEDLDRVRRSFDSISSCVSVENGATDHLTGTESHASEQIHDREDPDVAEKDKLKKFADVLKGSKGSQKLKRRLVSFSSK</sequence>
<dbReference type="AlphaFoldDB" id="A0AAX6DS83"/>
<accession>A0AAX6DS83</accession>
<dbReference type="InterPro" id="IPR040265">
    <property type="entry name" value="CHUP1/IPGA1-like"/>
</dbReference>
<organism evidence="5 6">
    <name type="scientific">Iris pallida</name>
    <name type="common">Sweet iris</name>
    <dbReference type="NCBI Taxonomy" id="29817"/>
    <lineage>
        <taxon>Eukaryota</taxon>
        <taxon>Viridiplantae</taxon>
        <taxon>Streptophyta</taxon>
        <taxon>Embryophyta</taxon>
        <taxon>Tracheophyta</taxon>
        <taxon>Spermatophyta</taxon>
        <taxon>Magnoliopsida</taxon>
        <taxon>Liliopsida</taxon>
        <taxon>Asparagales</taxon>
        <taxon>Iridaceae</taxon>
        <taxon>Iridoideae</taxon>
        <taxon>Irideae</taxon>
        <taxon>Iris</taxon>
    </lineage>
</organism>
<comment type="caution">
    <text evidence="5">The sequence shown here is derived from an EMBL/GenBank/DDBJ whole genome shotgun (WGS) entry which is preliminary data.</text>
</comment>
<feature type="compositionally biased region" description="Basic and acidic residues" evidence="3">
    <location>
        <begin position="481"/>
        <end position="497"/>
    </location>
</feature>
<name>A0AAX6DS83_IRIPA</name>
<evidence type="ECO:0000256" key="2">
    <source>
        <dbReference type="SAM" id="Coils"/>
    </source>
</evidence>
<gene>
    <name evidence="5" type="ORF">M6B38_229860</name>
</gene>
<evidence type="ECO:0000256" key="4">
    <source>
        <dbReference type="SAM" id="Phobius"/>
    </source>
</evidence>
<evidence type="ECO:0000313" key="6">
    <source>
        <dbReference type="Proteomes" id="UP001140949"/>
    </source>
</evidence>
<feature type="compositionally biased region" description="Basic and acidic residues" evidence="3">
    <location>
        <begin position="61"/>
        <end position="72"/>
    </location>
</feature>
<feature type="coiled-coil region" evidence="2">
    <location>
        <begin position="106"/>
        <end position="160"/>
    </location>
</feature>
<evidence type="ECO:0000256" key="1">
    <source>
        <dbReference type="ARBA" id="ARBA00023054"/>
    </source>
</evidence>
<evidence type="ECO:0000313" key="5">
    <source>
        <dbReference type="EMBL" id="KAJ6794624.1"/>
    </source>
</evidence>
<dbReference type="EMBL" id="JANAVB010042217">
    <property type="protein sequence ID" value="KAJ6794624.1"/>
    <property type="molecule type" value="Genomic_DNA"/>
</dbReference>
<dbReference type="Proteomes" id="UP001140949">
    <property type="component" value="Unassembled WGS sequence"/>
</dbReference>